<accession>A0AA38GMR2</accession>
<name>A0AA38GMR2_TAXCH</name>
<proteinExistence type="predicted"/>
<dbReference type="EMBL" id="JAHRHJ020000002">
    <property type="protein sequence ID" value="KAH9326274.1"/>
    <property type="molecule type" value="Genomic_DNA"/>
</dbReference>
<evidence type="ECO:0000313" key="2">
    <source>
        <dbReference type="Proteomes" id="UP000824469"/>
    </source>
</evidence>
<organism evidence="1 2">
    <name type="scientific">Taxus chinensis</name>
    <name type="common">Chinese yew</name>
    <name type="synonym">Taxus wallichiana var. chinensis</name>
    <dbReference type="NCBI Taxonomy" id="29808"/>
    <lineage>
        <taxon>Eukaryota</taxon>
        <taxon>Viridiplantae</taxon>
        <taxon>Streptophyta</taxon>
        <taxon>Embryophyta</taxon>
        <taxon>Tracheophyta</taxon>
        <taxon>Spermatophyta</taxon>
        <taxon>Pinopsida</taxon>
        <taxon>Pinidae</taxon>
        <taxon>Conifers II</taxon>
        <taxon>Cupressales</taxon>
        <taxon>Taxaceae</taxon>
        <taxon>Taxus</taxon>
    </lineage>
</organism>
<evidence type="ECO:0000313" key="1">
    <source>
        <dbReference type="EMBL" id="KAH9326274.1"/>
    </source>
</evidence>
<dbReference type="AlphaFoldDB" id="A0AA38GMR2"/>
<sequence length="52" mass="5761">IFFCALDSTGLYFGPAPLNLMNFGAGSEESRTFEGFEKHTVGLMLMRVKQSN</sequence>
<gene>
    <name evidence="1" type="ORF">KI387_006452</name>
</gene>
<comment type="caution">
    <text evidence="1">The sequence shown here is derived from an EMBL/GenBank/DDBJ whole genome shotgun (WGS) entry which is preliminary data.</text>
</comment>
<reference evidence="1 2" key="1">
    <citation type="journal article" date="2021" name="Nat. Plants">
        <title>The Taxus genome provides insights into paclitaxel biosynthesis.</title>
        <authorList>
            <person name="Xiong X."/>
            <person name="Gou J."/>
            <person name="Liao Q."/>
            <person name="Li Y."/>
            <person name="Zhou Q."/>
            <person name="Bi G."/>
            <person name="Li C."/>
            <person name="Du R."/>
            <person name="Wang X."/>
            <person name="Sun T."/>
            <person name="Guo L."/>
            <person name="Liang H."/>
            <person name="Lu P."/>
            <person name="Wu Y."/>
            <person name="Zhang Z."/>
            <person name="Ro D.K."/>
            <person name="Shang Y."/>
            <person name="Huang S."/>
            <person name="Yan J."/>
        </authorList>
    </citation>
    <scope>NUCLEOTIDE SEQUENCE [LARGE SCALE GENOMIC DNA]</scope>
    <source>
        <strain evidence="1">Ta-2019</strain>
    </source>
</reference>
<dbReference type="Proteomes" id="UP000824469">
    <property type="component" value="Unassembled WGS sequence"/>
</dbReference>
<feature type="non-terminal residue" evidence="1">
    <location>
        <position position="1"/>
    </location>
</feature>
<protein>
    <submittedName>
        <fullName evidence="1">Uncharacterized protein</fullName>
    </submittedName>
</protein>
<keyword evidence="2" id="KW-1185">Reference proteome</keyword>